<dbReference type="InterPro" id="IPR045148">
    <property type="entry name" value="TCRG1-like"/>
</dbReference>
<feature type="compositionally biased region" description="Basic and acidic residues" evidence="2">
    <location>
        <begin position="55"/>
        <end position="65"/>
    </location>
</feature>
<feature type="compositionally biased region" description="Acidic residues" evidence="2">
    <location>
        <begin position="200"/>
        <end position="214"/>
    </location>
</feature>
<dbReference type="GO" id="GO:0070063">
    <property type="term" value="F:RNA polymerase binding"/>
    <property type="evidence" value="ECO:0007669"/>
    <property type="project" value="InterPro"/>
</dbReference>
<dbReference type="Gene3D" id="1.10.10.440">
    <property type="entry name" value="FF domain"/>
    <property type="match status" value="1"/>
</dbReference>
<sequence>MADIRSQSPNKRQKTFATQDDFVSLQDQHDSAANARYAQNPAPSAPRSAHHRHHGDCPKSKHALPDCEPWLLVKTKQRRRFVHNPITGESLWRIPQSVLPAVLALEQYERDQKEKAENAAWAEQQLQQMRPQQAPAEASHASGPGTASERRRRSISLQREDEAALMAELNAQAEEDAAKASAATTSLPSRTTTYGYDSDGSYEEVEVTDSEVDEHDPAIEGTPEATGTSGEQQPDGSAPPPDAPVEFGEDDIAYQLAAMGEDYELDAGEYGDEPEAGWEDGAEGLGLTEEDATNLFRDLLDDYRISPFIPWDRVITDESEDSILNDDRYTVLPNMKARREVFDIWAKDKAAQLKAERATMHKLNPKVPYLVFLQENASPKLYWPEFKRKYKREAVMNDRKLSDKDREKLYRDHISRLKLPESTRQADLKVLLRSVPLSSLNSQITLDSLPEQVLSHVHYISLPPKIRDTVIAEHIKNLPTGPEDGEAIAGDARAGGRKSDDRKKREQALADREAKVREERKRQAMVEERAKRDLREGERELERAMARGSRAVHS</sequence>
<feature type="compositionally biased region" description="Polar residues" evidence="2">
    <location>
        <begin position="225"/>
        <end position="235"/>
    </location>
</feature>
<dbReference type="Proteomes" id="UP000237631">
    <property type="component" value="Unassembled WGS sequence"/>
</dbReference>
<feature type="compositionally biased region" description="Polar residues" evidence="2">
    <location>
        <begin position="1"/>
        <end position="18"/>
    </location>
</feature>
<feature type="domain" description="FF" evidence="3">
    <location>
        <begin position="292"/>
        <end position="343"/>
    </location>
</feature>
<dbReference type="InterPro" id="IPR036517">
    <property type="entry name" value="FF_domain_sf"/>
</dbReference>
<feature type="region of interest" description="Disordered" evidence="2">
    <location>
        <begin position="125"/>
        <end position="162"/>
    </location>
</feature>
<feature type="region of interest" description="Disordered" evidence="2">
    <location>
        <begin position="27"/>
        <end position="65"/>
    </location>
</feature>
<name>A0A2S6BPX8_9PEZI</name>
<dbReference type="PANTHER" id="PTHR15377:SF3">
    <property type="entry name" value="WW DOMAIN-CONTAINING PROTEIN"/>
    <property type="match status" value="1"/>
</dbReference>
<accession>A0A2S6BPX8</accession>
<dbReference type="STRING" id="357750.A0A2S6BPX8"/>
<dbReference type="GO" id="GO:0003712">
    <property type="term" value="F:transcription coregulator activity"/>
    <property type="evidence" value="ECO:0007669"/>
    <property type="project" value="TreeGrafter"/>
</dbReference>
<feature type="region of interest" description="Disordered" evidence="2">
    <location>
        <begin position="174"/>
        <end position="247"/>
    </location>
</feature>
<evidence type="ECO:0000256" key="2">
    <source>
        <dbReference type="SAM" id="MobiDB-lite"/>
    </source>
</evidence>
<comment type="caution">
    <text evidence="4">The sequence shown here is derived from an EMBL/GenBank/DDBJ whole genome shotgun (WGS) entry which is preliminary data.</text>
</comment>
<dbReference type="SUPFAM" id="SSF81698">
    <property type="entry name" value="FF domain"/>
    <property type="match status" value="1"/>
</dbReference>
<dbReference type="Gene3D" id="2.20.70.10">
    <property type="match status" value="1"/>
</dbReference>
<dbReference type="OrthoDB" id="410044at2759"/>
<keyword evidence="5" id="KW-1185">Reference proteome</keyword>
<proteinExistence type="predicted"/>
<feature type="region of interest" description="Disordered" evidence="2">
    <location>
        <begin position="1"/>
        <end position="20"/>
    </location>
</feature>
<dbReference type="EMBL" id="PNEN01001801">
    <property type="protein sequence ID" value="PPJ49538.1"/>
    <property type="molecule type" value="Genomic_DNA"/>
</dbReference>
<organism evidence="4 5">
    <name type="scientific">Cercospora berteroae</name>
    <dbReference type="NCBI Taxonomy" id="357750"/>
    <lineage>
        <taxon>Eukaryota</taxon>
        <taxon>Fungi</taxon>
        <taxon>Dikarya</taxon>
        <taxon>Ascomycota</taxon>
        <taxon>Pezizomycotina</taxon>
        <taxon>Dothideomycetes</taxon>
        <taxon>Dothideomycetidae</taxon>
        <taxon>Mycosphaerellales</taxon>
        <taxon>Mycosphaerellaceae</taxon>
        <taxon>Cercospora</taxon>
    </lineage>
</organism>
<gene>
    <name evidence="4" type="ORF">CBER1_01887</name>
</gene>
<evidence type="ECO:0000313" key="5">
    <source>
        <dbReference type="Proteomes" id="UP000237631"/>
    </source>
</evidence>
<dbReference type="PANTHER" id="PTHR15377">
    <property type="entry name" value="TRANSCRIPTION ELONGATION REGULATOR 1"/>
    <property type="match status" value="1"/>
</dbReference>
<feature type="region of interest" description="Disordered" evidence="2">
    <location>
        <begin position="477"/>
        <end position="554"/>
    </location>
</feature>
<dbReference type="GO" id="GO:0005634">
    <property type="term" value="C:nucleus"/>
    <property type="evidence" value="ECO:0007669"/>
    <property type="project" value="TreeGrafter"/>
</dbReference>
<evidence type="ECO:0000313" key="4">
    <source>
        <dbReference type="EMBL" id="PPJ49538.1"/>
    </source>
</evidence>
<evidence type="ECO:0000259" key="3">
    <source>
        <dbReference type="Pfam" id="PF01846"/>
    </source>
</evidence>
<evidence type="ECO:0000256" key="1">
    <source>
        <dbReference type="ARBA" id="ARBA00022737"/>
    </source>
</evidence>
<dbReference type="AlphaFoldDB" id="A0A2S6BPX8"/>
<keyword evidence="1" id="KW-0677">Repeat</keyword>
<reference evidence="5" key="1">
    <citation type="journal article" date="2017" name="bioRxiv">
        <title>Conservation of a gene cluster reveals novel cercosporin biosynthetic mechanisms and extends production to the genus Colletotrichum.</title>
        <authorList>
            <person name="de Jonge R."/>
            <person name="Ebert M.K."/>
            <person name="Huitt-Roehl C.R."/>
            <person name="Pal P."/>
            <person name="Suttle J.C."/>
            <person name="Spanner R.E."/>
            <person name="Neubauer J.D."/>
            <person name="Jurick W.M.II."/>
            <person name="Stott K.A."/>
            <person name="Secor G.A."/>
            <person name="Thomma B.P.H.J."/>
            <person name="Van de Peer Y."/>
            <person name="Townsend C.A."/>
            <person name="Bolton M.D."/>
        </authorList>
    </citation>
    <scope>NUCLEOTIDE SEQUENCE [LARGE SCALE GENOMIC DNA]</scope>
    <source>
        <strain evidence="5">CBS538.71</strain>
    </source>
</reference>
<feature type="compositionally biased region" description="Basic and acidic residues" evidence="2">
    <location>
        <begin position="497"/>
        <end position="545"/>
    </location>
</feature>
<dbReference type="Pfam" id="PF01846">
    <property type="entry name" value="FF"/>
    <property type="match status" value="1"/>
</dbReference>
<dbReference type="InterPro" id="IPR002713">
    <property type="entry name" value="FF_domain"/>
</dbReference>
<protein>
    <recommendedName>
        <fullName evidence="3">FF domain-containing protein</fullName>
    </recommendedName>
</protein>